<sequence>MFSRMFRKFRLLEGESSATGEPTGGAPAAAPAASSAADSAASGAVPADGNAAAAGTHDSAPSWLQAIGDADLRQFVEAKGFKDMGEAVKAMRELEAKHAAPAKAEDYQLGDTDFAKTAASWFHEHGVSAETAKALAAKWNGYVEQQNSAAEAARVAKGQADLAALKSEWGDGYDKNLELGRQAMRKFGVPAEVIDRLAGESGDAATIKVFSQIGASLSEGTLNPGGAGGSGAALTDDDARAAKLYDKS</sequence>
<dbReference type="Proteomes" id="UP000246280">
    <property type="component" value="Segment"/>
</dbReference>
<accession>A0A2S1GN49</accession>
<feature type="compositionally biased region" description="Low complexity" evidence="1">
    <location>
        <begin position="17"/>
        <end position="55"/>
    </location>
</feature>
<dbReference type="EMBL" id="MH128984">
    <property type="protein sequence ID" value="AWD90805.1"/>
    <property type="molecule type" value="Genomic_DNA"/>
</dbReference>
<feature type="region of interest" description="Disordered" evidence="1">
    <location>
        <begin position="14"/>
        <end position="59"/>
    </location>
</feature>
<name>A0A2S1GN49_9CAUD</name>
<reference evidence="2 3" key="2">
    <citation type="submission" date="2018-05" db="EMBL/GenBank/DDBJ databases">
        <title>Lysogenic conversion of Stenotrophomonas maltophilia by temperate phage DLP4.</title>
        <authorList>
            <person name="Dennis J."/>
            <person name="Stothard P."/>
        </authorList>
    </citation>
    <scope>NUCLEOTIDE SEQUENCE [LARGE SCALE GENOMIC DNA]</scope>
</reference>
<evidence type="ECO:0000313" key="3">
    <source>
        <dbReference type="Proteomes" id="UP000246280"/>
    </source>
</evidence>
<keyword evidence="3" id="KW-1185">Reference proteome</keyword>
<organism evidence="2 3">
    <name type="scientific">Burkholderia phage vB_BmuP_KL4</name>
    <dbReference type="NCBI Taxonomy" id="2115967"/>
    <lineage>
        <taxon>Viruses</taxon>
        <taxon>Duplodnaviria</taxon>
        <taxon>Heunggongvirae</taxon>
        <taxon>Uroviricota</taxon>
        <taxon>Caudoviricetes</taxon>
        <taxon>Kelquatrovirus</taxon>
        <taxon>Kelquatrovirus KL4</taxon>
    </lineage>
</organism>
<evidence type="ECO:0000313" key="2">
    <source>
        <dbReference type="EMBL" id="AWD90805.1"/>
    </source>
</evidence>
<dbReference type="KEGG" id="vg:54991252"/>
<proteinExistence type="predicted"/>
<reference evidence="2 3" key="1">
    <citation type="submission" date="2018-03" db="EMBL/GenBank/DDBJ databases">
        <authorList>
            <person name="Keele B.F."/>
        </authorList>
    </citation>
    <scope>NUCLEOTIDE SEQUENCE [LARGE SCALE GENOMIC DNA]</scope>
</reference>
<protein>
    <submittedName>
        <fullName evidence="2">Major capsid protein</fullName>
    </submittedName>
</protein>
<dbReference type="GeneID" id="54991252"/>
<dbReference type="RefSeq" id="YP_009800749.1">
    <property type="nucleotide sequence ID" value="NC_047958.1"/>
</dbReference>
<evidence type="ECO:0000256" key="1">
    <source>
        <dbReference type="SAM" id="MobiDB-lite"/>
    </source>
</evidence>